<dbReference type="InterPro" id="IPR035897">
    <property type="entry name" value="Toll_tir_struct_dom_sf"/>
</dbReference>
<proteinExistence type="predicted"/>
<dbReference type="Gene3D" id="3.80.10.10">
    <property type="entry name" value="Ribonuclease Inhibitor"/>
    <property type="match status" value="2"/>
</dbReference>
<protein>
    <recommendedName>
        <fullName evidence="3">TIR domain-containing protein</fullName>
    </recommendedName>
</protein>
<dbReference type="InterPro" id="IPR002182">
    <property type="entry name" value="NB-ARC"/>
</dbReference>
<feature type="domain" description="TIR" evidence="3">
    <location>
        <begin position="17"/>
        <end position="188"/>
    </location>
</feature>
<dbReference type="InterPro" id="IPR011713">
    <property type="entry name" value="Leu-rich_rpt_3"/>
</dbReference>
<evidence type="ECO:0000256" key="2">
    <source>
        <dbReference type="ARBA" id="ARBA00022737"/>
    </source>
</evidence>
<dbReference type="Pfam" id="PF07725">
    <property type="entry name" value="LRR_3"/>
    <property type="match status" value="1"/>
</dbReference>
<dbReference type="InterPro" id="IPR044974">
    <property type="entry name" value="Disease_R_plants"/>
</dbReference>
<evidence type="ECO:0000313" key="4">
    <source>
        <dbReference type="EMBL" id="WKA11283.1"/>
    </source>
</evidence>
<dbReference type="PANTHER" id="PTHR11017">
    <property type="entry name" value="LEUCINE-RICH REPEAT-CONTAINING PROTEIN"/>
    <property type="match status" value="1"/>
</dbReference>
<sequence length="879" mass="99424">MASTSTKTSSSSSNHPHKYDVFLSFRGGDTRTNFVDHLYAGLVANGFHTFRDDEQLERGGEISSQLLDAIEESHIFLVVFSENYADSRWCLNELLDIINSTEFARDKSRIVLPIFYHVNPSDVRHQSGSYATRYTSPVEDADEDEVAIIENWKNALTAAANLSGYHVDPNTSEAQVLEEIISHISSCIDSVPLHVGTHLVGVDIHLNEIMNLMSIKSKDVLMVGICGLGGVGKSTMVKAIYNELSYQFKSKSFLDRVGDVCKGHHDLLDLQKQLFCDISPRGKRKISTLAEGINVLKNVLCHEKVLLVIDDVNYKEQLENLAGGHDWFAEGSRIFITSRDKSLLVRHKVDELYELPQLNWDQALELFSWHAFDRRHPYDDFSKLSNRFVQYCQGLPLALKTLGSFLFKMQPDEWESELSKLDEEPNMEILDVLKVGMHNLIQQLGHKIVRDEGLKNKGMRSRLWDHKDVLDVLKKRTGTNSIEGIFLNLLKLNNINLTTQAMKGMTELRLLKIFLDSEVVSGEEDYKVCISSDFEFPSWDLCYLYWHGYPLNSLPSNFETQKLVELNLPYSNIREFGEGNMVQFSKLTAVILSHSKYLREVSNFSSTPNLEKLILEGCTSLREIDPSIGDLKRLGLLDLKECKSLGSLPDSICSLKSLKTLYLSGCSKLNCLPKHMGNMEHLTELYANRTAIGVAPHTIGLLRKLQILSFSGCRGRAYPFFYIPGLSLLRELDLSDCYWRAAEDNGSFRPLYSLKKLNLSGSSLEGSIPQLPNLKVLVLGRCKRLRGIQEFPPSLEELDAHECVSLQTSLASSSDVVEGTSRMMSLHETILERIQVSLSLSLSLMIFHGRTTLQRVSSVFSFLEMEFLNGLNIRKWDLH</sequence>
<dbReference type="InterPro" id="IPR042197">
    <property type="entry name" value="Apaf_helical"/>
</dbReference>
<reference evidence="4 5" key="1">
    <citation type="journal article" date="2023" name="Hortic Res">
        <title>The complete reference genome for grapevine (Vitis vinifera L.) genetics and breeding.</title>
        <authorList>
            <person name="Shi X."/>
            <person name="Cao S."/>
            <person name="Wang X."/>
            <person name="Huang S."/>
            <person name="Wang Y."/>
            <person name="Liu Z."/>
            <person name="Liu W."/>
            <person name="Leng X."/>
            <person name="Peng Y."/>
            <person name="Wang N."/>
            <person name="Wang Y."/>
            <person name="Ma Z."/>
            <person name="Xu X."/>
            <person name="Zhang F."/>
            <person name="Xue H."/>
            <person name="Zhong H."/>
            <person name="Wang Y."/>
            <person name="Zhang K."/>
            <person name="Velt A."/>
            <person name="Avia K."/>
            <person name="Holtgrawe D."/>
            <person name="Grimplet J."/>
            <person name="Matus J.T."/>
            <person name="Ware D."/>
            <person name="Wu X."/>
            <person name="Wang H."/>
            <person name="Liu C."/>
            <person name="Fang Y."/>
            <person name="Rustenholz C."/>
            <person name="Cheng Z."/>
            <person name="Xiao H."/>
            <person name="Zhou Y."/>
        </authorList>
    </citation>
    <scope>NUCLEOTIDE SEQUENCE [LARGE SCALE GENOMIC DNA]</scope>
    <source>
        <strain evidence="5">cv. Pinot noir / PN40024</strain>
        <tissue evidence="4">Leaf</tissue>
    </source>
</reference>
<dbReference type="Gene3D" id="3.40.50.300">
    <property type="entry name" value="P-loop containing nucleotide triphosphate hydrolases"/>
    <property type="match status" value="1"/>
</dbReference>
<dbReference type="Pfam" id="PF00931">
    <property type="entry name" value="NB-ARC"/>
    <property type="match status" value="1"/>
</dbReference>
<dbReference type="Gene3D" id="1.10.8.430">
    <property type="entry name" value="Helical domain of apoptotic protease-activating factors"/>
    <property type="match status" value="1"/>
</dbReference>
<dbReference type="Proteomes" id="UP001227230">
    <property type="component" value="Chromosome 18"/>
</dbReference>
<dbReference type="PROSITE" id="PS50104">
    <property type="entry name" value="TIR"/>
    <property type="match status" value="1"/>
</dbReference>
<dbReference type="PRINTS" id="PR00364">
    <property type="entry name" value="DISEASERSIST"/>
</dbReference>
<keyword evidence="1" id="KW-0433">Leucine-rich repeat</keyword>
<dbReference type="SMART" id="SM00255">
    <property type="entry name" value="TIR"/>
    <property type="match status" value="1"/>
</dbReference>
<organism evidence="4 5">
    <name type="scientific">Vitis vinifera</name>
    <name type="common">Grape</name>
    <dbReference type="NCBI Taxonomy" id="29760"/>
    <lineage>
        <taxon>Eukaryota</taxon>
        <taxon>Viridiplantae</taxon>
        <taxon>Streptophyta</taxon>
        <taxon>Embryophyta</taxon>
        <taxon>Tracheophyta</taxon>
        <taxon>Spermatophyta</taxon>
        <taxon>Magnoliopsida</taxon>
        <taxon>eudicotyledons</taxon>
        <taxon>Gunneridae</taxon>
        <taxon>Pentapetalae</taxon>
        <taxon>rosids</taxon>
        <taxon>Vitales</taxon>
        <taxon>Vitaceae</taxon>
        <taxon>Viteae</taxon>
        <taxon>Vitis</taxon>
    </lineage>
</organism>
<name>A0ABY9DUP4_VITVI</name>
<evidence type="ECO:0000256" key="1">
    <source>
        <dbReference type="ARBA" id="ARBA00022614"/>
    </source>
</evidence>
<dbReference type="SUPFAM" id="SSF52058">
    <property type="entry name" value="L domain-like"/>
    <property type="match status" value="1"/>
</dbReference>
<dbReference type="PANTHER" id="PTHR11017:SF292">
    <property type="entry name" value="AAA+ ATPASE DOMAIN-CONTAINING PROTEIN"/>
    <property type="match status" value="1"/>
</dbReference>
<dbReference type="SUPFAM" id="SSF52540">
    <property type="entry name" value="P-loop containing nucleoside triphosphate hydrolases"/>
    <property type="match status" value="1"/>
</dbReference>
<dbReference type="InterPro" id="IPR000157">
    <property type="entry name" value="TIR_dom"/>
</dbReference>
<gene>
    <name evidence="4" type="ORF">VitviT2T_028798</name>
</gene>
<dbReference type="EMBL" id="CP126665">
    <property type="protein sequence ID" value="WKA11283.1"/>
    <property type="molecule type" value="Genomic_DNA"/>
</dbReference>
<dbReference type="Pfam" id="PF01582">
    <property type="entry name" value="TIR"/>
    <property type="match status" value="1"/>
</dbReference>
<keyword evidence="2" id="KW-0677">Repeat</keyword>
<dbReference type="Gene3D" id="3.40.50.10140">
    <property type="entry name" value="Toll/interleukin-1 receptor homology (TIR) domain"/>
    <property type="match status" value="1"/>
</dbReference>
<evidence type="ECO:0000259" key="3">
    <source>
        <dbReference type="PROSITE" id="PS50104"/>
    </source>
</evidence>
<keyword evidence="5" id="KW-1185">Reference proteome</keyword>
<accession>A0ABY9DUP4</accession>
<dbReference type="SUPFAM" id="SSF52200">
    <property type="entry name" value="Toll/Interleukin receptor TIR domain"/>
    <property type="match status" value="1"/>
</dbReference>
<dbReference type="InterPro" id="IPR032675">
    <property type="entry name" value="LRR_dom_sf"/>
</dbReference>
<evidence type="ECO:0000313" key="5">
    <source>
        <dbReference type="Proteomes" id="UP001227230"/>
    </source>
</evidence>
<dbReference type="InterPro" id="IPR027417">
    <property type="entry name" value="P-loop_NTPase"/>
</dbReference>